<dbReference type="SUPFAM" id="SSF53335">
    <property type="entry name" value="S-adenosyl-L-methionine-dependent methyltransferases"/>
    <property type="match status" value="1"/>
</dbReference>
<proteinExistence type="inferred from homology"/>
<dbReference type="GO" id="GO:0005737">
    <property type="term" value="C:cytoplasm"/>
    <property type="evidence" value="ECO:0007669"/>
    <property type="project" value="TreeGrafter"/>
</dbReference>
<organism evidence="4 5">
    <name type="scientific">Teichococcus deserti</name>
    <dbReference type="NCBI Taxonomy" id="1817963"/>
    <lineage>
        <taxon>Bacteria</taxon>
        <taxon>Pseudomonadati</taxon>
        <taxon>Pseudomonadota</taxon>
        <taxon>Alphaproteobacteria</taxon>
        <taxon>Acetobacterales</taxon>
        <taxon>Roseomonadaceae</taxon>
        <taxon>Roseomonas</taxon>
    </lineage>
</organism>
<dbReference type="Gene3D" id="3.40.50.150">
    <property type="entry name" value="Vaccinia Virus protein VP39"/>
    <property type="match status" value="1"/>
</dbReference>
<dbReference type="GO" id="GO:0004719">
    <property type="term" value="F:protein-L-isoaspartate (D-aspartate) O-methyltransferase activity"/>
    <property type="evidence" value="ECO:0007669"/>
    <property type="project" value="InterPro"/>
</dbReference>
<comment type="caution">
    <text evidence="4">The sequence shown here is derived from an EMBL/GenBank/DDBJ whole genome shotgun (WGS) entry which is preliminary data.</text>
</comment>
<dbReference type="RefSeq" id="WP_076956132.1">
    <property type="nucleotide sequence ID" value="NZ_MLCO01000027.1"/>
</dbReference>
<gene>
    <name evidence="4" type="ORF">BKE38_04185</name>
</gene>
<dbReference type="InterPro" id="IPR029063">
    <property type="entry name" value="SAM-dependent_MTases_sf"/>
</dbReference>
<evidence type="ECO:0000313" key="5">
    <source>
        <dbReference type="Proteomes" id="UP000188879"/>
    </source>
</evidence>
<name>A0A1V2H678_9PROT</name>
<dbReference type="InterPro" id="IPR000682">
    <property type="entry name" value="PCMT"/>
</dbReference>
<reference evidence="4 5" key="1">
    <citation type="submission" date="2016-10" db="EMBL/GenBank/DDBJ databases">
        <title>Draft Genome sequence of Roseomonas sp. strain M3.</title>
        <authorList>
            <person name="Subhash Y."/>
            <person name="Lee S."/>
        </authorList>
    </citation>
    <scope>NUCLEOTIDE SEQUENCE [LARGE SCALE GENOMIC DNA]</scope>
    <source>
        <strain evidence="4 5">M3</strain>
    </source>
</reference>
<dbReference type="Pfam" id="PF01135">
    <property type="entry name" value="PCMT"/>
    <property type="match status" value="1"/>
</dbReference>
<evidence type="ECO:0000313" key="4">
    <source>
        <dbReference type="EMBL" id="ONG57256.1"/>
    </source>
</evidence>
<dbReference type="Proteomes" id="UP000188879">
    <property type="component" value="Unassembled WGS sequence"/>
</dbReference>
<comment type="similarity">
    <text evidence="1">Belongs to the methyltransferase superfamily. L-isoaspartyl/D-aspartyl protein methyltransferase family.</text>
</comment>
<keyword evidence="4" id="KW-0808">Transferase</keyword>
<dbReference type="EMBL" id="MLCO01000027">
    <property type="protein sequence ID" value="ONG57256.1"/>
    <property type="molecule type" value="Genomic_DNA"/>
</dbReference>
<evidence type="ECO:0000256" key="1">
    <source>
        <dbReference type="ARBA" id="ARBA00005369"/>
    </source>
</evidence>
<dbReference type="AlphaFoldDB" id="A0A1V2H678"/>
<protein>
    <recommendedName>
        <fullName evidence="2">Protein-L-isoaspartate O-methyltransferase</fullName>
    </recommendedName>
    <alternativeName>
        <fullName evidence="3">Protein L-isoaspartyl methyltransferase</fullName>
    </alternativeName>
</protein>
<evidence type="ECO:0000256" key="3">
    <source>
        <dbReference type="ARBA" id="ARBA00030757"/>
    </source>
</evidence>
<keyword evidence="5" id="KW-1185">Reference proteome</keyword>
<dbReference type="PANTHER" id="PTHR11579:SF18">
    <property type="entry name" value="PROTEIN-L-ISOASPARTATE O-METHYLTRANSFERASE"/>
    <property type="match status" value="1"/>
</dbReference>
<dbReference type="GO" id="GO:0032259">
    <property type="term" value="P:methylation"/>
    <property type="evidence" value="ECO:0007669"/>
    <property type="project" value="UniProtKB-KW"/>
</dbReference>
<accession>A0A1V2H678</accession>
<dbReference type="OrthoDB" id="9798496at2"/>
<evidence type="ECO:0000256" key="2">
    <source>
        <dbReference type="ARBA" id="ARBA00013346"/>
    </source>
</evidence>
<keyword evidence="4" id="KW-0489">Methyltransferase</keyword>
<dbReference type="PANTHER" id="PTHR11579">
    <property type="entry name" value="PROTEIN-L-ISOASPARTATE O-METHYLTRANSFERASE"/>
    <property type="match status" value="1"/>
</dbReference>
<sequence length="223" mass="23130">MSFAGDFAGARKWMVDGQLRPNKVTDPRIISAMLDLPRHRFVAPALEARAHADEDVPLGQGRVLLQPMMLARLLQLAQIRAGESVLLLAAGAGYGAAVAARMGARVTAVEGDAALTAQGRAALAELSLAPGSLQLVEGPATAGHPAGAPYDVIIIEGAVPEIPPALVEQLPEGGRLVALRRRPGQAGAAVLGRRMGGAFSVTEAFDCNTAVLAEFQPQPGFSF</sequence>